<sequence>MTSRHDYYVIGSKFVNSSHPEELGYYSCARLLWTVSGSVEQTLLQEEKDGNPRIPVLLCKRGNALGCLLQVEDMLLCSEPSDSGKMPLLHPTVTHLLRQKHRKNSPALKDDECDSDAENEQNHDPNVEEFLQQQDTAVIYPEAPEEDQRQGTPEASGHDENGQLMPVSTPQYLCHQCPFTHSEPQPPLTSPADPSMTSRFQTFFVDGCSAVSCDFGVFVRGGELRSFYSTTLSSRFTLISGRRFTVPVVFSVCPQWLQTFSRTPSWLAVAHRPLQAVFTPPTPVLSLRPKPEPQLPAPARPGGGADEPLGLVSAARRRSSVRESLRFALRTPVAALSPVAPKLPPSATRSLCPRRGFLV</sequence>
<feature type="region of interest" description="Disordered" evidence="1">
    <location>
        <begin position="97"/>
        <end position="126"/>
    </location>
</feature>
<protein>
    <submittedName>
        <fullName evidence="2">Uncharacterized protein</fullName>
    </submittedName>
</protein>
<dbReference type="AlphaFoldDB" id="A0AB34GVI1"/>
<evidence type="ECO:0000313" key="2">
    <source>
        <dbReference type="EMBL" id="KAJ8782766.1"/>
    </source>
</evidence>
<name>A0AB34GVI1_ESCRO</name>
<feature type="region of interest" description="Disordered" evidence="1">
    <location>
        <begin position="288"/>
        <end position="308"/>
    </location>
</feature>
<evidence type="ECO:0000256" key="1">
    <source>
        <dbReference type="SAM" id="MobiDB-lite"/>
    </source>
</evidence>
<gene>
    <name evidence="2" type="ORF">J1605_009848</name>
</gene>
<organism evidence="2 3">
    <name type="scientific">Eschrichtius robustus</name>
    <name type="common">California gray whale</name>
    <name type="synonym">Eschrichtius gibbosus</name>
    <dbReference type="NCBI Taxonomy" id="9764"/>
    <lineage>
        <taxon>Eukaryota</taxon>
        <taxon>Metazoa</taxon>
        <taxon>Chordata</taxon>
        <taxon>Craniata</taxon>
        <taxon>Vertebrata</taxon>
        <taxon>Euteleostomi</taxon>
        <taxon>Mammalia</taxon>
        <taxon>Eutheria</taxon>
        <taxon>Laurasiatheria</taxon>
        <taxon>Artiodactyla</taxon>
        <taxon>Whippomorpha</taxon>
        <taxon>Cetacea</taxon>
        <taxon>Mysticeti</taxon>
        <taxon>Eschrichtiidae</taxon>
        <taxon>Eschrichtius</taxon>
    </lineage>
</organism>
<comment type="caution">
    <text evidence="2">The sequence shown here is derived from an EMBL/GenBank/DDBJ whole genome shotgun (WGS) entry which is preliminary data.</text>
</comment>
<proteinExistence type="predicted"/>
<keyword evidence="3" id="KW-1185">Reference proteome</keyword>
<dbReference type="Proteomes" id="UP001159641">
    <property type="component" value="Unassembled WGS sequence"/>
</dbReference>
<reference evidence="2 3" key="1">
    <citation type="submission" date="2022-11" db="EMBL/GenBank/DDBJ databases">
        <title>Whole genome sequence of Eschrichtius robustus ER-17-0199.</title>
        <authorList>
            <person name="Bruniche-Olsen A."/>
            <person name="Black A.N."/>
            <person name="Fields C.J."/>
            <person name="Walden K."/>
            <person name="Dewoody J.A."/>
        </authorList>
    </citation>
    <scope>NUCLEOTIDE SEQUENCE [LARGE SCALE GENOMIC DNA]</scope>
    <source>
        <strain evidence="2">ER-17-0199</strain>
        <tissue evidence="2">Blubber</tissue>
    </source>
</reference>
<dbReference type="EMBL" id="JAIQCJ010002090">
    <property type="protein sequence ID" value="KAJ8782766.1"/>
    <property type="molecule type" value="Genomic_DNA"/>
</dbReference>
<accession>A0AB34GVI1</accession>
<feature type="region of interest" description="Disordered" evidence="1">
    <location>
        <begin position="144"/>
        <end position="165"/>
    </location>
</feature>
<evidence type="ECO:0000313" key="3">
    <source>
        <dbReference type="Proteomes" id="UP001159641"/>
    </source>
</evidence>